<evidence type="ECO:0000256" key="1">
    <source>
        <dbReference type="SAM" id="Phobius"/>
    </source>
</evidence>
<proteinExistence type="predicted"/>
<sequence length="90" mass="9646">MLRPRIIAATLCALTVAMSLLSLQVPQLISAAWITLALLAALLLAESARPLGARAVSLSVEEEGECALDELVKAVKEAKDDVELEKMIFE</sequence>
<dbReference type="AlphaFoldDB" id="A0A7C4D1I6"/>
<keyword evidence="1" id="KW-1133">Transmembrane helix</keyword>
<protein>
    <submittedName>
        <fullName evidence="2">Uncharacterized protein</fullName>
    </submittedName>
</protein>
<keyword evidence="1" id="KW-0472">Membrane</keyword>
<keyword evidence="1" id="KW-0812">Transmembrane</keyword>
<organism evidence="2">
    <name type="scientific">Thermofilum pendens</name>
    <dbReference type="NCBI Taxonomy" id="2269"/>
    <lineage>
        <taxon>Archaea</taxon>
        <taxon>Thermoproteota</taxon>
        <taxon>Thermoprotei</taxon>
        <taxon>Thermofilales</taxon>
        <taxon>Thermofilaceae</taxon>
        <taxon>Thermofilum</taxon>
    </lineage>
</organism>
<evidence type="ECO:0000313" key="2">
    <source>
        <dbReference type="EMBL" id="HGM46294.1"/>
    </source>
</evidence>
<dbReference type="EMBL" id="DTBQ01000027">
    <property type="protein sequence ID" value="HGM46294.1"/>
    <property type="molecule type" value="Genomic_DNA"/>
</dbReference>
<feature type="transmembrane region" description="Helical" evidence="1">
    <location>
        <begin position="29"/>
        <end position="45"/>
    </location>
</feature>
<comment type="caution">
    <text evidence="2">The sequence shown here is derived from an EMBL/GenBank/DDBJ whole genome shotgun (WGS) entry which is preliminary data.</text>
</comment>
<gene>
    <name evidence="2" type="ORF">ENU21_00890</name>
</gene>
<accession>A0A7C4D1I6</accession>
<reference evidence="2" key="1">
    <citation type="journal article" date="2020" name="mSystems">
        <title>Genome- and Community-Level Interaction Insights into Carbon Utilization and Element Cycling Functions of Hydrothermarchaeota in Hydrothermal Sediment.</title>
        <authorList>
            <person name="Zhou Z."/>
            <person name="Liu Y."/>
            <person name="Xu W."/>
            <person name="Pan J."/>
            <person name="Luo Z.H."/>
            <person name="Li M."/>
        </authorList>
    </citation>
    <scope>NUCLEOTIDE SEQUENCE</scope>
    <source>
        <strain evidence="2">SpSt-649</strain>
    </source>
</reference>
<name>A0A7C4D1I6_THEPE</name>